<comment type="caution">
    <text evidence="2">The sequence shown here is derived from an EMBL/GenBank/DDBJ whole genome shotgun (WGS) entry which is preliminary data.</text>
</comment>
<dbReference type="EMBL" id="MEZV01000056">
    <property type="protein sequence ID" value="OGD65552.1"/>
    <property type="molecule type" value="Genomic_DNA"/>
</dbReference>
<proteinExistence type="predicted"/>
<accession>A0A1F5EDR6</accession>
<dbReference type="PANTHER" id="PTHR33823">
    <property type="entry name" value="RNA POLYMERASE-BINDING TRANSCRIPTION FACTOR DKSA-RELATED"/>
    <property type="match status" value="1"/>
</dbReference>
<dbReference type="STRING" id="1797469.A3F08_02675"/>
<dbReference type="Gene3D" id="1.20.120.910">
    <property type="entry name" value="DksA, coiled-coil domain"/>
    <property type="match status" value="1"/>
</dbReference>
<dbReference type="Proteomes" id="UP000176451">
    <property type="component" value="Unassembled WGS sequence"/>
</dbReference>
<gene>
    <name evidence="2" type="ORF">A3F08_02675</name>
</gene>
<dbReference type="AlphaFoldDB" id="A0A1F5EDR6"/>
<evidence type="ECO:0000313" key="2">
    <source>
        <dbReference type="EMBL" id="OGD65552.1"/>
    </source>
</evidence>
<evidence type="ECO:0000313" key="3">
    <source>
        <dbReference type="Proteomes" id="UP000176451"/>
    </source>
</evidence>
<protein>
    <submittedName>
        <fullName evidence="2">Uncharacterized protein</fullName>
    </submittedName>
</protein>
<dbReference type="SUPFAM" id="SSF109635">
    <property type="entry name" value="DnaK suppressor protein DksA, alpha-hairpin domain"/>
    <property type="match status" value="1"/>
</dbReference>
<organism evidence="2 3">
    <name type="scientific">Candidatus Berkelbacteria bacterium RIFCSPHIGHO2_12_FULL_36_9</name>
    <dbReference type="NCBI Taxonomy" id="1797469"/>
    <lineage>
        <taxon>Bacteria</taxon>
        <taxon>Candidatus Berkelbacteria</taxon>
    </lineage>
</organism>
<sequence length="127" mass="14477">MKSVVGIQYLRIPMLKKITNKIFLLKQKSALLKEKKRVENELKIIEKFPSYGQKEEENAMEVEEFEGYLGLRSGARNLKEQIDKALKKMDKGAYEKCDICKGAIEHGRLEAFSAATTCVECSKMNGK</sequence>
<dbReference type="InterPro" id="IPR037187">
    <property type="entry name" value="DnaK_N"/>
</dbReference>
<reference evidence="2 3" key="1">
    <citation type="journal article" date="2016" name="Nat. Commun.">
        <title>Thousands of microbial genomes shed light on interconnected biogeochemical processes in an aquifer system.</title>
        <authorList>
            <person name="Anantharaman K."/>
            <person name="Brown C.T."/>
            <person name="Hug L.A."/>
            <person name="Sharon I."/>
            <person name="Castelle C.J."/>
            <person name="Probst A.J."/>
            <person name="Thomas B.C."/>
            <person name="Singh A."/>
            <person name="Wilkins M.J."/>
            <person name="Karaoz U."/>
            <person name="Brodie E.L."/>
            <person name="Williams K.H."/>
            <person name="Hubbard S.S."/>
            <person name="Banfield J.F."/>
        </authorList>
    </citation>
    <scope>NUCLEOTIDE SEQUENCE [LARGE SCALE GENOMIC DNA]</scope>
</reference>
<name>A0A1F5EDR6_9BACT</name>
<dbReference type="PROSITE" id="PS51128">
    <property type="entry name" value="ZF_DKSA_2"/>
    <property type="match status" value="1"/>
</dbReference>
<feature type="zinc finger region" description="dksA C4-type" evidence="1">
    <location>
        <begin position="97"/>
        <end position="121"/>
    </location>
</feature>
<evidence type="ECO:0000256" key="1">
    <source>
        <dbReference type="PROSITE-ProRule" id="PRU00510"/>
    </source>
</evidence>